<dbReference type="InterPro" id="IPR036188">
    <property type="entry name" value="FAD/NAD-bd_sf"/>
</dbReference>
<protein>
    <submittedName>
        <fullName evidence="8">Geranylgeranyl reductase</fullName>
    </submittedName>
</protein>
<gene>
    <name evidence="8" type="ORF">CALK_1103</name>
</gene>
<evidence type="ECO:0000313" key="8">
    <source>
        <dbReference type="EMBL" id="ERP31888.1"/>
    </source>
</evidence>
<dbReference type="AlphaFoldDB" id="U7D7I1"/>
<keyword evidence="5" id="KW-0594">Phospholipid biosynthesis</keyword>
<dbReference type="RefSeq" id="WP_022636589.1">
    <property type="nucleotide sequence ID" value="NZ_ASJR01000008.1"/>
</dbReference>
<dbReference type="InterPro" id="IPR054715">
    <property type="entry name" value="GGR_cat"/>
</dbReference>
<keyword evidence="3" id="KW-0560">Oxidoreductase</keyword>
<name>U7D7I1_9BACT</name>
<dbReference type="PANTHER" id="PTHR42685">
    <property type="entry name" value="GERANYLGERANYL DIPHOSPHATE REDUCTASE"/>
    <property type="match status" value="1"/>
</dbReference>
<organism evidence="8 9">
    <name type="scientific">Chitinivibrio alkaliphilus ACht1</name>
    <dbReference type="NCBI Taxonomy" id="1313304"/>
    <lineage>
        <taxon>Bacteria</taxon>
        <taxon>Pseudomonadati</taxon>
        <taxon>Fibrobacterota</taxon>
        <taxon>Chitinivibrionia</taxon>
        <taxon>Chitinivibrionales</taxon>
        <taxon>Chitinivibrionaceae</taxon>
        <taxon>Chitinivibrio</taxon>
    </lineage>
</organism>
<dbReference type="Gene3D" id="3.50.50.60">
    <property type="entry name" value="FAD/NAD(P)-binding domain"/>
    <property type="match status" value="1"/>
</dbReference>
<dbReference type="PANTHER" id="PTHR42685:SF18">
    <property type="entry name" value="DIGERANYLGERANYLGLYCEROPHOSPHOLIPID REDUCTASE"/>
    <property type="match status" value="1"/>
</dbReference>
<dbReference type="Gene3D" id="3.30.9.10">
    <property type="entry name" value="D-Amino Acid Oxidase, subunit A, domain 2"/>
    <property type="match status" value="1"/>
</dbReference>
<proteinExistence type="predicted"/>
<dbReference type="STRING" id="1313304.CALK_1103"/>
<keyword evidence="1" id="KW-0444">Lipid biosynthesis</keyword>
<dbReference type="eggNOG" id="COG0644">
    <property type="taxonomic scope" value="Bacteria"/>
</dbReference>
<dbReference type="Proteomes" id="UP000017148">
    <property type="component" value="Unassembled WGS sequence"/>
</dbReference>
<evidence type="ECO:0000256" key="5">
    <source>
        <dbReference type="ARBA" id="ARBA00023209"/>
    </source>
</evidence>
<evidence type="ECO:0000256" key="3">
    <source>
        <dbReference type="ARBA" id="ARBA00023002"/>
    </source>
</evidence>
<dbReference type="Pfam" id="PF22578">
    <property type="entry name" value="GGR_cat"/>
    <property type="match status" value="1"/>
</dbReference>
<accession>U7D7I1</accession>
<dbReference type="GO" id="GO:0008654">
    <property type="term" value="P:phospholipid biosynthetic process"/>
    <property type="evidence" value="ECO:0007669"/>
    <property type="project" value="UniProtKB-KW"/>
</dbReference>
<keyword evidence="2" id="KW-0285">Flavoprotein</keyword>
<evidence type="ECO:0000259" key="7">
    <source>
        <dbReference type="Pfam" id="PF22578"/>
    </source>
</evidence>
<sequence length="391" mass="42181">MKTDFDCIVVGAGPAGSLAARRAAEGGVRVGLIERLAYPGAPVRCGEGVGIKGMQASIGIRPEWVLTTITSVTFIAPNGREVLLENLGPESYCIDRSRMDRDLMEDARAAGATYINNTSIDRISVAGDPGRRIYTLHSKERSYTASVVVLADGVESRLKRFVGWDTPVAMEDMESCAFARVHHESIRASNLSFYVGEERAPGGYVWVFPRGAGVANVGLGVLGSRSRPGLAQEKLDAFIAQHFPGAEVTHRHCGGVPVGAWTRPLVRDGVLLAGDSAGQVNALNGGGIAYALFAGRAAGDAVAQAFSPQEVSYGALRQYEAAWKKKCGKNQQRSYVLKTALMKKSRRDAFFNDLAASLAEQDPQKLSYLSVFLRVFSKHPSLLLKTFLLFR</sequence>
<keyword evidence="6" id="KW-1208">Phospholipid metabolism</keyword>
<evidence type="ECO:0000256" key="1">
    <source>
        <dbReference type="ARBA" id="ARBA00022516"/>
    </source>
</evidence>
<comment type="caution">
    <text evidence="8">The sequence shown here is derived from an EMBL/GenBank/DDBJ whole genome shotgun (WGS) entry which is preliminary data.</text>
</comment>
<dbReference type="GO" id="GO:0016628">
    <property type="term" value="F:oxidoreductase activity, acting on the CH-CH group of donors, NAD or NADP as acceptor"/>
    <property type="evidence" value="ECO:0007669"/>
    <property type="project" value="InterPro"/>
</dbReference>
<reference evidence="8 9" key="1">
    <citation type="journal article" date="2013" name="Environ. Microbiol.">
        <title>Genome analysis of Chitinivibrio alkaliphilus gen. nov., sp. nov., a novel extremely haloalkaliphilic anaerobic chitinolytic bacterium from the candidate phylum Termite Group 3.</title>
        <authorList>
            <person name="Sorokin D.Y."/>
            <person name="Gumerov V.M."/>
            <person name="Rakitin A.L."/>
            <person name="Beletsky A.V."/>
            <person name="Damste J.S."/>
            <person name="Muyzer G."/>
            <person name="Mardanov A.V."/>
            <person name="Ravin N.V."/>
        </authorList>
    </citation>
    <scope>NUCLEOTIDE SEQUENCE [LARGE SCALE GENOMIC DNA]</scope>
    <source>
        <strain evidence="8 9">ACht1</strain>
    </source>
</reference>
<dbReference type="SUPFAM" id="SSF51905">
    <property type="entry name" value="FAD/NAD(P)-binding domain"/>
    <property type="match status" value="1"/>
</dbReference>
<dbReference type="PRINTS" id="PR00420">
    <property type="entry name" value="RNGMNOXGNASE"/>
</dbReference>
<evidence type="ECO:0000256" key="4">
    <source>
        <dbReference type="ARBA" id="ARBA00023098"/>
    </source>
</evidence>
<evidence type="ECO:0000313" key="9">
    <source>
        <dbReference type="Proteomes" id="UP000017148"/>
    </source>
</evidence>
<keyword evidence="4" id="KW-0443">Lipid metabolism</keyword>
<dbReference type="EMBL" id="ASJR01000008">
    <property type="protein sequence ID" value="ERP31888.1"/>
    <property type="molecule type" value="Genomic_DNA"/>
</dbReference>
<evidence type="ECO:0000256" key="6">
    <source>
        <dbReference type="ARBA" id="ARBA00023264"/>
    </source>
</evidence>
<evidence type="ECO:0000256" key="2">
    <source>
        <dbReference type="ARBA" id="ARBA00022630"/>
    </source>
</evidence>
<dbReference type="InterPro" id="IPR011777">
    <property type="entry name" value="Geranylgeranyl_Rdtase_fam"/>
</dbReference>
<dbReference type="InterPro" id="IPR050407">
    <property type="entry name" value="Geranylgeranyl_reductase"/>
</dbReference>
<dbReference type="NCBIfam" id="TIGR02032">
    <property type="entry name" value="GG-red-SF"/>
    <property type="match status" value="1"/>
</dbReference>
<feature type="domain" description="Digeranylgeranylglycerophospholipid reductase catalytic" evidence="7">
    <location>
        <begin position="172"/>
        <end position="247"/>
    </location>
</feature>
<keyword evidence="9" id="KW-1185">Reference proteome</keyword>
<dbReference type="OrthoDB" id="9806565at2"/>